<reference evidence="2" key="1">
    <citation type="submission" date="2021-03" db="EMBL/GenBank/DDBJ databases">
        <title>Evolutionary innovations through gain and loss of genes in the ectomycorrhizal Boletales.</title>
        <authorList>
            <person name="Wu G."/>
            <person name="Miyauchi S."/>
            <person name="Morin E."/>
            <person name="Yang Z.-L."/>
            <person name="Xu J."/>
            <person name="Martin F.M."/>
        </authorList>
    </citation>
    <scope>NUCLEOTIDE SEQUENCE</scope>
    <source>
        <strain evidence="2">BR01</strain>
    </source>
</reference>
<feature type="signal peptide" evidence="1">
    <location>
        <begin position="1"/>
        <end position="22"/>
    </location>
</feature>
<accession>A0A8I2YTT5</accession>
<keyword evidence="1" id="KW-0732">Signal</keyword>
<protein>
    <submittedName>
        <fullName evidence="2">Uncharacterized protein</fullName>
    </submittedName>
</protein>
<evidence type="ECO:0000256" key="1">
    <source>
        <dbReference type="SAM" id="SignalP"/>
    </source>
</evidence>
<name>A0A8I2YTT5_9AGAM</name>
<feature type="chain" id="PRO_5034039210" evidence="1">
    <location>
        <begin position="23"/>
        <end position="391"/>
    </location>
</feature>
<dbReference type="AlphaFoldDB" id="A0A8I2YTT5"/>
<evidence type="ECO:0000313" key="2">
    <source>
        <dbReference type="EMBL" id="KAG6376873.1"/>
    </source>
</evidence>
<dbReference type="OrthoDB" id="2647171at2759"/>
<proteinExistence type="predicted"/>
<dbReference type="Proteomes" id="UP000683000">
    <property type="component" value="Unassembled WGS sequence"/>
</dbReference>
<comment type="caution">
    <text evidence="2">The sequence shown here is derived from an EMBL/GenBank/DDBJ whole genome shotgun (WGS) entry which is preliminary data.</text>
</comment>
<dbReference type="EMBL" id="JAGFBS010000010">
    <property type="protein sequence ID" value="KAG6376873.1"/>
    <property type="molecule type" value="Genomic_DNA"/>
</dbReference>
<keyword evidence="3" id="KW-1185">Reference proteome</keyword>
<evidence type="ECO:0000313" key="3">
    <source>
        <dbReference type="Proteomes" id="UP000683000"/>
    </source>
</evidence>
<gene>
    <name evidence="2" type="ORF">JVT61DRAFT_899</name>
</gene>
<sequence>MFNSQLLIVAVVAAAYIRSASSFQSGSDYDVYKTTNLYNCTGHVPVSNVTVPNAVDTLPQIEPCEGHGWEQWSLFLHGTFSMLLRWNQGDPSSYVSSPAQFDVLIVDVNGTTVQGKVVGDLAYTDSDHVKQIVIGDNSLTWDSDGLWYNVSVSIDDYHLTLDSFSATLDTFHPNVAFHNGLLDSDGWFGSVPLLRGHVVGNLYTPSKQNITLSGLSVMRHMFSEHPFPLYINKYTGGTIWGHSTTFYDSHVFYQTETVNGTVHEAAFLGRALPGKRGGFSSTWATYAVTDDTDLYHLSIDNATKQINASFSGCASSSASPSTNDVPYQFNVITAMTPLVSFTDLGGGKTSYYTLVNGSTTAPFDGETKHGAIAGMFEVYEAPLKKGGTRDA</sequence>
<organism evidence="2 3">
    <name type="scientific">Boletus reticuloceps</name>
    <dbReference type="NCBI Taxonomy" id="495285"/>
    <lineage>
        <taxon>Eukaryota</taxon>
        <taxon>Fungi</taxon>
        <taxon>Dikarya</taxon>
        <taxon>Basidiomycota</taxon>
        <taxon>Agaricomycotina</taxon>
        <taxon>Agaricomycetes</taxon>
        <taxon>Agaricomycetidae</taxon>
        <taxon>Boletales</taxon>
        <taxon>Boletineae</taxon>
        <taxon>Boletaceae</taxon>
        <taxon>Boletoideae</taxon>
        <taxon>Boletus</taxon>
    </lineage>
</organism>